<sequence>MRYLMSIDQGTSSSRCILYDPEGRPAAVAQQAFRQIFPQAGWVEHDPETIWQSQSSVCREAMQRLDLGPEAIAGIGIANQRETTVIWDRQTGKPIYNAIVWQDRRTAGQCARLQAAGWEDRVRAKTGLLLDPYFSATKIRWILDHVDGALDRARQGRLAFGTVDTWLVWKMTRGELHITDVSNASRTLLFNIETLRWDEELLDLFGIPAALLPEVRPSSEYYGLTRSEEIGAGMPIGAVVGDQQASLFGQLCVEPGMAKCTYGTGSFLVMNTGAEKILSKHRLLTTVAWQIGGRVDYALEGSVFVGGAAIQWLRDALHLLGSAADSEMLATSVGDNGGVYFVPAFTGLGAPDWDPDARGAIFGLTRGTTAAHIIRAALESMAFQVDDILRILSEDSGRPVSQLRIDGGAAANQFLARFQSDISGLEVVRPAHLETTALGAAYLAGIATGAWTLDQLADKWRADRSFEGTMPAGVREAHKKQWRKAVESVKGWRGP</sequence>
<feature type="binding site" evidence="9">
    <location>
        <position position="242"/>
    </location>
    <ligand>
        <name>glycerol</name>
        <dbReference type="ChEBI" id="CHEBI:17754"/>
    </ligand>
</feature>
<dbReference type="InterPro" id="IPR005999">
    <property type="entry name" value="Glycerol_kin"/>
</dbReference>
<dbReference type="PANTHER" id="PTHR10196:SF69">
    <property type="entry name" value="GLYCEROL KINASE"/>
    <property type="match status" value="1"/>
</dbReference>
<feature type="binding site" evidence="9">
    <location>
        <position position="311"/>
    </location>
    <ligand>
        <name>ATP</name>
        <dbReference type="ChEBI" id="CHEBI:30616"/>
    </ligand>
</feature>
<feature type="binding site" evidence="9">
    <location>
        <position position="243"/>
    </location>
    <ligand>
        <name>glycerol</name>
        <dbReference type="ChEBI" id="CHEBI:17754"/>
    </ligand>
</feature>
<feature type="binding site" evidence="9">
    <location>
        <position position="11"/>
    </location>
    <ligand>
        <name>sn-glycerol 3-phosphate</name>
        <dbReference type="ChEBI" id="CHEBI:57597"/>
    </ligand>
</feature>
<feature type="binding site" evidence="9">
    <location>
        <position position="11"/>
    </location>
    <ligand>
        <name>ATP</name>
        <dbReference type="ChEBI" id="CHEBI:30616"/>
    </ligand>
</feature>
<feature type="binding site" evidence="9">
    <location>
        <position position="264"/>
    </location>
    <ligand>
        <name>ADP</name>
        <dbReference type="ChEBI" id="CHEBI:456216"/>
    </ligand>
</feature>
<dbReference type="FunFam" id="3.30.420.40:FF:000008">
    <property type="entry name" value="Glycerol kinase"/>
    <property type="match status" value="1"/>
</dbReference>
<feature type="domain" description="Carbohydrate kinase FGGY N-terminal" evidence="11">
    <location>
        <begin position="3"/>
        <end position="249"/>
    </location>
</feature>
<dbReference type="GO" id="GO:0006072">
    <property type="term" value="P:glycerol-3-phosphate metabolic process"/>
    <property type="evidence" value="ECO:0007669"/>
    <property type="project" value="InterPro"/>
</dbReference>
<feature type="binding site" evidence="9">
    <location>
        <position position="13"/>
    </location>
    <ligand>
        <name>ATP</name>
        <dbReference type="ChEBI" id="CHEBI:30616"/>
    </ligand>
</feature>
<organism evidence="13 14">
    <name type="scientific">Methylomicrobium album BG8</name>
    <dbReference type="NCBI Taxonomy" id="686340"/>
    <lineage>
        <taxon>Bacteria</taxon>
        <taxon>Pseudomonadati</taxon>
        <taxon>Pseudomonadota</taxon>
        <taxon>Gammaproteobacteria</taxon>
        <taxon>Methylococcales</taxon>
        <taxon>Methylococcaceae</taxon>
        <taxon>Methylomicrobium</taxon>
    </lineage>
</organism>
<dbReference type="InterPro" id="IPR000577">
    <property type="entry name" value="Carb_kinase_FGGY"/>
</dbReference>
<feature type="binding site" evidence="9">
    <location>
        <position position="133"/>
    </location>
    <ligand>
        <name>glycerol</name>
        <dbReference type="ChEBI" id="CHEBI:17754"/>
    </ligand>
</feature>
<feature type="binding site" evidence="9">
    <location>
        <position position="242"/>
    </location>
    <ligand>
        <name>sn-glycerol 3-phosphate</name>
        <dbReference type="ChEBI" id="CHEBI:57597"/>
    </ligand>
</feature>
<protein>
    <recommendedName>
        <fullName evidence="9">Glycerol kinase</fullName>
        <ecNumber evidence="9">2.7.1.30</ecNumber>
    </recommendedName>
    <alternativeName>
        <fullName evidence="9">ATP:glycerol 3-phosphotransferase</fullName>
    </alternativeName>
    <alternativeName>
        <fullName evidence="9">Glycerokinase</fullName>
        <shortName evidence="9">GK</shortName>
    </alternativeName>
</protein>
<evidence type="ECO:0000313" key="13">
    <source>
        <dbReference type="EMBL" id="EIC29621.1"/>
    </source>
</evidence>
<dbReference type="UniPathway" id="UPA00618">
    <property type="reaction ID" value="UER00672"/>
</dbReference>
<dbReference type="eggNOG" id="COG0554">
    <property type="taxonomic scope" value="Bacteria"/>
</dbReference>
<feature type="binding site" evidence="9">
    <location>
        <position position="264"/>
    </location>
    <ligand>
        <name>ATP</name>
        <dbReference type="ChEBI" id="CHEBI:30616"/>
    </ligand>
</feature>
<feature type="binding site" evidence="9">
    <location>
        <position position="307"/>
    </location>
    <ligand>
        <name>ADP</name>
        <dbReference type="ChEBI" id="CHEBI:456216"/>
    </ligand>
</feature>
<keyword evidence="6 9" id="KW-0319">Glycerol metabolism</keyword>
<comment type="function">
    <text evidence="9">Key enzyme in the regulation of glycerol uptake and metabolism. Catalyzes the phosphorylation of glycerol to yield sn-glycerol 3-phosphate.</text>
</comment>
<feature type="binding site" evidence="9">
    <location>
        <position position="307"/>
    </location>
    <ligand>
        <name>ATP</name>
        <dbReference type="ChEBI" id="CHEBI:30616"/>
    </ligand>
</feature>
<feature type="binding site" evidence="9">
    <location>
        <position position="81"/>
    </location>
    <ligand>
        <name>sn-glycerol 3-phosphate</name>
        <dbReference type="ChEBI" id="CHEBI:57597"/>
    </ligand>
</feature>
<evidence type="ECO:0000256" key="4">
    <source>
        <dbReference type="ARBA" id="ARBA00022741"/>
    </source>
</evidence>
<evidence type="ECO:0000256" key="8">
    <source>
        <dbReference type="ARBA" id="ARBA00052101"/>
    </source>
</evidence>
<evidence type="ECO:0000256" key="6">
    <source>
        <dbReference type="ARBA" id="ARBA00022798"/>
    </source>
</evidence>
<evidence type="ECO:0000256" key="10">
    <source>
        <dbReference type="RuleBase" id="RU003733"/>
    </source>
</evidence>
<dbReference type="FunFam" id="3.30.420.40:FF:000007">
    <property type="entry name" value="Glycerol kinase"/>
    <property type="match status" value="1"/>
</dbReference>
<dbReference type="Pfam" id="PF00370">
    <property type="entry name" value="FGGY_N"/>
    <property type="match status" value="1"/>
</dbReference>
<evidence type="ECO:0000256" key="2">
    <source>
        <dbReference type="ARBA" id="ARBA00009156"/>
    </source>
</evidence>
<evidence type="ECO:0000259" key="11">
    <source>
        <dbReference type="Pfam" id="PF00370"/>
    </source>
</evidence>
<keyword evidence="5 9" id="KW-0418">Kinase</keyword>
<dbReference type="EC" id="2.7.1.30" evidence="9"/>
<accession>H8GP35</accession>
<dbReference type="EMBL" id="CM001475">
    <property type="protein sequence ID" value="EIC29621.1"/>
    <property type="molecule type" value="Genomic_DNA"/>
</dbReference>
<keyword evidence="7 9" id="KW-0067">ATP-binding</keyword>
<dbReference type="InterPro" id="IPR018485">
    <property type="entry name" value="FGGY_C"/>
</dbReference>
<feature type="binding site" evidence="9">
    <location>
        <position position="12"/>
    </location>
    <ligand>
        <name>ATP</name>
        <dbReference type="ChEBI" id="CHEBI:30616"/>
    </ligand>
</feature>
<evidence type="ECO:0000256" key="5">
    <source>
        <dbReference type="ARBA" id="ARBA00022777"/>
    </source>
</evidence>
<gene>
    <name evidence="9" type="primary">glpK</name>
    <name evidence="13" type="ORF">Metal_1855</name>
</gene>
<dbReference type="NCBIfam" id="NF000756">
    <property type="entry name" value="PRK00047.1"/>
    <property type="match status" value="1"/>
</dbReference>
<keyword evidence="3 9" id="KW-0808">Transferase</keyword>
<feature type="binding site" evidence="9">
    <location>
        <position position="11"/>
    </location>
    <ligand>
        <name>ADP</name>
        <dbReference type="ChEBI" id="CHEBI:456216"/>
    </ligand>
</feature>
<dbReference type="HOGENOM" id="CLU_009281_2_3_6"/>
<dbReference type="PIRSF" id="PIRSF000538">
    <property type="entry name" value="GlpK"/>
    <property type="match status" value="1"/>
</dbReference>
<feature type="domain" description="Carbohydrate kinase FGGY C-terminal" evidence="12">
    <location>
        <begin position="258"/>
        <end position="447"/>
    </location>
</feature>
<comment type="catalytic activity">
    <reaction evidence="8 9">
        <text>glycerol + ATP = sn-glycerol 3-phosphate + ADP + H(+)</text>
        <dbReference type="Rhea" id="RHEA:21644"/>
        <dbReference type="ChEBI" id="CHEBI:15378"/>
        <dbReference type="ChEBI" id="CHEBI:17754"/>
        <dbReference type="ChEBI" id="CHEBI:30616"/>
        <dbReference type="ChEBI" id="CHEBI:57597"/>
        <dbReference type="ChEBI" id="CHEBI:456216"/>
        <dbReference type="EC" id="2.7.1.30"/>
    </reaction>
</comment>
<keyword evidence="4 9" id="KW-0547">Nucleotide-binding</keyword>
<dbReference type="PROSITE" id="PS00933">
    <property type="entry name" value="FGGY_KINASES_1"/>
    <property type="match status" value="1"/>
</dbReference>
<comment type="activity regulation">
    <text evidence="9">Inhibited by fructose 1,6-bisphosphate (FBP).</text>
</comment>
<dbReference type="InterPro" id="IPR043129">
    <property type="entry name" value="ATPase_NBD"/>
</dbReference>
<reference evidence="13 14" key="1">
    <citation type="journal article" date="2013" name="Genome Announc.">
        <title>Genome Sequence of the Obligate Gammaproteobacterial Methanotroph Methylomicrobium album Strain BG8.</title>
        <authorList>
            <person name="Kits K.D."/>
            <person name="Kalyuzhnaya M.G."/>
            <person name="Klotz M.G."/>
            <person name="Jetten M.S."/>
            <person name="Op den Camp H.J."/>
            <person name="Vuilleumier S."/>
            <person name="Bringel F."/>
            <person name="Dispirito A.A."/>
            <person name="Murrell J.C."/>
            <person name="Bruce D."/>
            <person name="Cheng J.F."/>
            <person name="Copeland A."/>
            <person name="Goodwin L."/>
            <person name="Hauser L."/>
            <person name="Lajus A."/>
            <person name="Land M.L."/>
            <person name="Lapidus A."/>
            <person name="Lucas S."/>
            <person name="Medigue C."/>
            <person name="Pitluck S."/>
            <person name="Woyke T."/>
            <person name="Zeytun A."/>
            <person name="Stein L.Y."/>
        </authorList>
    </citation>
    <scope>NUCLEOTIDE SEQUENCE [LARGE SCALE GENOMIC DNA]</scope>
    <source>
        <strain evidence="13 14">BG8</strain>
    </source>
</reference>
<dbReference type="HAMAP" id="MF_00186">
    <property type="entry name" value="Glycerol_kin"/>
    <property type="match status" value="1"/>
</dbReference>
<dbReference type="CDD" id="cd07786">
    <property type="entry name" value="FGGY_EcGK_like"/>
    <property type="match status" value="1"/>
</dbReference>
<dbReference type="AlphaFoldDB" id="H8GP35"/>
<dbReference type="InterPro" id="IPR018484">
    <property type="entry name" value="FGGY_N"/>
</dbReference>
<evidence type="ECO:0000313" key="14">
    <source>
        <dbReference type="Proteomes" id="UP000005090"/>
    </source>
</evidence>
<feature type="binding site" evidence="9">
    <location>
        <position position="82"/>
    </location>
    <ligand>
        <name>sn-glycerol 3-phosphate</name>
        <dbReference type="ChEBI" id="CHEBI:57597"/>
    </ligand>
</feature>
<feature type="binding site" evidence="9">
    <location>
        <position position="15"/>
    </location>
    <ligand>
        <name>ADP</name>
        <dbReference type="ChEBI" id="CHEBI:456216"/>
    </ligand>
</feature>
<feature type="binding site" evidence="9">
    <location>
        <position position="133"/>
    </location>
    <ligand>
        <name>sn-glycerol 3-phosphate</name>
        <dbReference type="ChEBI" id="CHEBI:57597"/>
    </ligand>
</feature>
<feature type="binding site" evidence="9">
    <location>
        <position position="81"/>
    </location>
    <ligand>
        <name>glycerol</name>
        <dbReference type="ChEBI" id="CHEBI:17754"/>
    </ligand>
</feature>
<dbReference type="NCBIfam" id="TIGR01311">
    <property type="entry name" value="glycerol_kin"/>
    <property type="match status" value="1"/>
</dbReference>
<evidence type="ECO:0000256" key="7">
    <source>
        <dbReference type="ARBA" id="ARBA00022840"/>
    </source>
</evidence>
<dbReference type="GO" id="GO:0005524">
    <property type="term" value="F:ATP binding"/>
    <property type="evidence" value="ECO:0007669"/>
    <property type="project" value="UniProtKB-UniRule"/>
</dbReference>
<dbReference type="Pfam" id="PF02782">
    <property type="entry name" value="FGGY_C"/>
    <property type="match status" value="1"/>
</dbReference>
<keyword evidence="14" id="KW-1185">Reference proteome</keyword>
<dbReference type="GO" id="GO:0004370">
    <property type="term" value="F:glycerol kinase activity"/>
    <property type="evidence" value="ECO:0007669"/>
    <property type="project" value="UniProtKB-UniRule"/>
</dbReference>
<feature type="binding site" evidence="9">
    <location>
        <position position="82"/>
    </location>
    <ligand>
        <name>glycerol</name>
        <dbReference type="ChEBI" id="CHEBI:17754"/>
    </ligand>
</feature>
<evidence type="ECO:0000259" key="12">
    <source>
        <dbReference type="Pfam" id="PF02782"/>
    </source>
</evidence>
<dbReference type="GO" id="GO:0019563">
    <property type="term" value="P:glycerol catabolic process"/>
    <property type="evidence" value="ECO:0007669"/>
    <property type="project" value="UniProtKB-UniRule"/>
</dbReference>
<feature type="binding site" evidence="9">
    <location>
        <position position="408"/>
    </location>
    <ligand>
        <name>ATP</name>
        <dbReference type="ChEBI" id="CHEBI:30616"/>
    </ligand>
</feature>
<evidence type="ECO:0000256" key="3">
    <source>
        <dbReference type="ARBA" id="ARBA00022679"/>
    </source>
</evidence>
<name>H8GP35_METAL</name>
<dbReference type="PANTHER" id="PTHR10196">
    <property type="entry name" value="SUGAR KINASE"/>
    <property type="match status" value="1"/>
</dbReference>
<feature type="binding site" evidence="9">
    <location>
        <position position="412"/>
    </location>
    <ligand>
        <name>ADP</name>
        <dbReference type="ChEBI" id="CHEBI:456216"/>
    </ligand>
</feature>
<comment type="similarity">
    <text evidence="2 9 10">Belongs to the FGGY kinase family.</text>
</comment>
<evidence type="ECO:0000256" key="9">
    <source>
        <dbReference type="HAMAP-Rule" id="MF_00186"/>
    </source>
</evidence>
<feature type="binding site" evidence="9">
    <location>
        <position position="408"/>
    </location>
    <ligand>
        <name>ADP</name>
        <dbReference type="ChEBI" id="CHEBI:456216"/>
    </ligand>
</feature>
<dbReference type="RefSeq" id="WP_005371619.1">
    <property type="nucleotide sequence ID" value="NZ_CM001475.1"/>
</dbReference>
<dbReference type="STRING" id="686340.Metal_1855"/>
<dbReference type="InterPro" id="IPR018483">
    <property type="entry name" value="Carb_kinase_FGGY_CS"/>
</dbReference>
<dbReference type="Proteomes" id="UP000005090">
    <property type="component" value="Chromosome"/>
</dbReference>
<dbReference type="SUPFAM" id="SSF53067">
    <property type="entry name" value="Actin-like ATPase domain"/>
    <property type="match status" value="2"/>
</dbReference>
<dbReference type="GO" id="GO:0005829">
    <property type="term" value="C:cytosol"/>
    <property type="evidence" value="ECO:0007669"/>
    <property type="project" value="TreeGrafter"/>
</dbReference>
<evidence type="ECO:0000256" key="1">
    <source>
        <dbReference type="ARBA" id="ARBA00005190"/>
    </source>
</evidence>
<comment type="pathway">
    <text evidence="1 9">Polyol metabolism; glycerol degradation via glycerol kinase pathway; sn-glycerol 3-phosphate from glycerol: step 1/1.</text>
</comment>
<dbReference type="Gene3D" id="3.30.420.40">
    <property type="match status" value="2"/>
</dbReference>
<proteinExistence type="inferred from homology"/>
<dbReference type="PROSITE" id="PS00445">
    <property type="entry name" value="FGGY_KINASES_2"/>
    <property type="match status" value="1"/>
</dbReference>